<comment type="caution">
    <text evidence="1">The sequence shown here is derived from an EMBL/GenBank/DDBJ whole genome shotgun (WGS) entry which is preliminary data.</text>
</comment>
<name>A0A9N8H8G1_9STRA</name>
<sequence>MPVPIPNNANAKQVRVQYIEKVTTLKNPVDPDNAGYRIHSTQPCTWYQNENALVTMDNRCRITEWDQAGPQEEQDDFDEATAEITAELLSPFTNWAPPKLLEVLWLSPAGGSHINIDAISASVSYSLVLPMDNTTIQHNNMAGRGIGG</sequence>
<dbReference type="OrthoDB" id="203723at2759"/>
<evidence type="ECO:0000313" key="1">
    <source>
        <dbReference type="EMBL" id="CAB9503215.1"/>
    </source>
</evidence>
<gene>
    <name evidence="1" type="ORF">SEMRO_159_G071830.1</name>
</gene>
<keyword evidence="2" id="KW-1185">Reference proteome</keyword>
<protein>
    <submittedName>
        <fullName evidence="1">Uncharacterized protein</fullName>
    </submittedName>
</protein>
<proteinExistence type="predicted"/>
<dbReference type="Proteomes" id="UP001153069">
    <property type="component" value="Unassembled WGS sequence"/>
</dbReference>
<organism evidence="1 2">
    <name type="scientific">Seminavis robusta</name>
    <dbReference type="NCBI Taxonomy" id="568900"/>
    <lineage>
        <taxon>Eukaryota</taxon>
        <taxon>Sar</taxon>
        <taxon>Stramenopiles</taxon>
        <taxon>Ochrophyta</taxon>
        <taxon>Bacillariophyta</taxon>
        <taxon>Bacillariophyceae</taxon>
        <taxon>Bacillariophycidae</taxon>
        <taxon>Naviculales</taxon>
        <taxon>Naviculaceae</taxon>
        <taxon>Seminavis</taxon>
    </lineage>
</organism>
<accession>A0A9N8H8G1</accession>
<reference evidence="1" key="1">
    <citation type="submission" date="2020-06" db="EMBL/GenBank/DDBJ databases">
        <authorList>
            <consortium name="Plant Systems Biology data submission"/>
        </authorList>
    </citation>
    <scope>NUCLEOTIDE SEQUENCE</scope>
    <source>
        <strain evidence="1">D6</strain>
    </source>
</reference>
<dbReference type="AlphaFoldDB" id="A0A9N8H8G1"/>
<evidence type="ECO:0000313" key="2">
    <source>
        <dbReference type="Proteomes" id="UP001153069"/>
    </source>
</evidence>
<dbReference type="EMBL" id="CAICTM010000158">
    <property type="protein sequence ID" value="CAB9503215.1"/>
    <property type="molecule type" value="Genomic_DNA"/>
</dbReference>